<dbReference type="Pfam" id="PF01412">
    <property type="entry name" value="ArfGap"/>
    <property type="match status" value="1"/>
</dbReference>
<feature type="domain" description="Arf-GAP" evidence="3">
    <location>
        <begin position="6"/>
        <end position="130"/>
    </location>
</feature>
<organism evidence="4 5">
    <name type="scientific">Cyclotella cryptica</name>
    <dbReference type="NCBI Taxonomy" id="29204"/>
    <lineage>
        <taxon>Eukaryota</taxon>
        <taxon>Sar</taxon>
        <taxon>Stramenopiles</taxon>
        <taxon>Ochrophyta</taxon>
        <taxon>Bacillariophyta</taxon>
        <taxon>Coscinodiscophyceae</taxon>
        <taxon>Thalassiosirophycidae</taxon>
        <taxon>Stephanodiscales</taxon>
        <taxon>Stephanodiscaceae</taxon>
        <taxon>Cyclotella</taxon>
    </lineage>
</organism>
<feature type="compositionally biased region" description="Polar residues" evidence="2">
    <location>
        <begin position="261"/>
        <end position="277"/>
    </location>
</feature>
<protein>
    <recommendedName>
        <fullName evidence="3">Arf-GAP domain-containing protein</fullName>
    </recommendedName>
</protein>
<keyword evidence="1" id="KW-0863">Zinc-finger</keyword>
<keyword evidence="1" id="KW-0479">Metal-binding</keyword>
<dbReference type="SMART" id="SM00105">
    <property type="entry name" value="ArfGap"/>
    <property type="match status" value="1"/>
</dbReference>
<comment type="caution">
    <text evidence="4">The sequence shown here is derived from an EMBL/GenBank/DDBJ whole genome shotgun (WGS) entry which is preliminary data.</text>
</comment>
<dbReference type="PROSITE" id="PS50115">
    <property type="entry name" value="ARFGAP"/>
    <property type="match status" value="1"/>
</dbReference>
<feature type="compositionally biased region" description="Polar residues" evidence="2">
    <location>
        <begin position="140"/>
        <end position="151"/>
    </location>
</feature>
<sequence length="471" mass="49587">MPPTPEAAIKSLARLPPNCICPNCGAHSKYGFSTVCIKYLTFVCNACKSSHQAVSHRCKSLTMSSWDHGEVLQLKTHGNDYARRVWLGNAPAVGTGGRPKEGDDINVFKRFVVEAYEHKKYYREPVDGENGSGGGQQQSNARPNSSVRASGRTITSHAPNAFLQSANSATVNAAPAIPSQQPVKSAPAPAVDLLDFGAFDSEPISSNAPPSNFHFIQHSSNPSAPVASTDPFDPFNINPTVSTSTPAAPPAAANNAAFHMNGSNTTQASSTFAPSSGKASFDPFGAITSNTNSQSTSKVPVMNNFNNGMMNGGIMNNNMMNGGTMNNNPMNGMNHPTMYQNQMQQGVFGVGGGMQSHNMMMMNGINSNGAAMMNGINSNGMAMMNGMNNNNMMMNGNFAGSNNMMLGNGVPMGMAMPISGVGSAMSTTPQPVMAMNMNIMQPMNNSISTNFSAKPATSESNKEDPFAGLGF</sequence>
<dbReference type="Proteomes" id="UP001516023">
    <property type="component" value="Unassembled WGS sequence"/>
</dbReference>
<proteinExistence type="predicted"/>
<keyword evidence="1" id="KW-0862">Zinc</keyword>
<evidence type="ECO:0000313" key="4">
    <source>
        <dbReference type="EMBL" id="KAL3776239.1"/>
    </source>
</evidence>
<dbReference type="InterPro" id="IPR044820">
    <property type="entry name" value="AGD14-like"/>
</dbReference>
<evidence type="ECO:0000256" key="2">
    <source>
        <dbReference type="SAM" id="MobiDB-lite"/>
    </source>
</evidence>
<dbReference type="InterPro" id="IPR001164">
    <property type="entry name" value="ArfGAP_dom"/>
</dbReference>
<dbReference type="InterPro" id="IPR037278">
    <property type="entry name" value="ARFGAP/RecO"/>
</dbReference>
<dbReference type="InterPro" id="IPR038508">
    <property type="entry name" value="ArfGAP_dom_sf"/>
</dbReference>
<evidence type="ECO:0000256" key="1">
    <source>
        <dbReference type="PROSITE-ProRule" id="PRU00288"/>
    </source>
</evidence>
<feature type="compositionally biased region" description="Polar residues" evidence="2">
    <location>
        <begin position="448"/>
        <end position="459"/>
    </location>
</feature>
<dbReference type="GO" id="GO:0008270">
    <property type="term" value="F:zinc ion binding"/>
    <property type="evidence" value="ECO:0007669"/>
    <property type="project" value="UniProtKB-KW"/>
</dbReference>
<reference evidence="4 5" key="1">
    <citation type="journal article" date="2020" name="G3 (Bethesda)">
        <title>Improved Reference Genome for Cyclotella cryptica CCMP332, a Model for Cell Wall Morphogenesis, Salinity Adaptation, and Lipid Production in Diatoms (Bacillariophyta).</title>
        <authorList>
            <person name="Roberts W.R."/>
            <person name="Downey K.M."/>
            <person name="Ruck E.C."/>
            <person name="Traller J.C."/>
            <person name="Alverson A.J."/>
        </authorList>
    </citation>
    <scope>NUCLEOTIDE SEQUENCE [LARGE SCALE GENOMIC DNA]</scope>
    <source>
        <strain evidence="4 5">CCMP332</strain>
    </source>
</reference>
<feature type="region of interest" description="Disordered" evidence="2">
    <location>
        <begin position="241"/>
        <end position="277"/>
    </location>
</feature>
<dbReference type="PANTHER" id="PTHR46085">
    <property type="entry name" value="ARFGAP/RECO-RELATED"/>
    <property type="match status" value="1"/>
</dbReference>
<feature type="region of interest" description="Disordered" evidence="2">
    <location>
        <begin position="123"/>
        <end position="151"/>
    </location>
</feature>
<evidence type="ECO:0000313" key="5">
    <source>
        <dbReference type="Proteomes" id="UP001516023"/>
    </source>
</evidence>
<dbReference type="Gene3D" id="1.10.220.150">
    <property type="entry name" value="Arf GTPase activating protein"/>
    <property type="match status" value="1"/>
</dbReference>
<keyword evidence="5" id="KW-1185">Reference proteome</keyword>
<name>A0ABD3NJY0_9STRA</name>
<dbReference type="PANTHER" id="PTHR46085:SF3">
    <property type="entry name" value="ARF GTPASE ACTIVATING PROTEIN"/>
    <property type="match status" value="1"/>
</dbReference>
<feature type="region of interest" description="Disordered" evidence="2">
    <location>
        <begin position="448"/>
        <end position="471"/>
    </location>
</feature>
<dbReference type="AlphaFoldDB" id="A0ABD3NJY0"/>
<dbReference type="SUPFAM" id="SSF57863">
    <property type="entry name" value="ArfGap/RecO-like zinc finger"/>
    <property type="match status" value="1"/>
</dbReference>
<evidence type="ECO:0000259" key="3">
    <source>
        <dbReference type="PROSITE" id="PS50115"/>
    </source>
</evidence>
<gene>
    <name evidence="4" type="ORF">HJC23_011736</name>
</gene>
<accession>A0ABD3NJY0</accession>
<dbReference type="EMBL" id="JABMIG020000503">
    <property type="protein sequence ID" value="KAL3776239.1"/>
    <property type="molecule type" value="Genomic_DNA"/>
</dbReference>